<reference evidence="1 2" key="1">
    <citation type="submission" date="2023-08" db="EMBL/GenBank/DDBJ databases">
        <title>Microbacterium sp. nov., isolated from a waste landfill.</title>
        <authorList>
            <person name="Wen W."/>
        </authorList>
    </citation>
    <scope>NUCLEOTIDE SEQUENCE [LARGE SCALE GENOMIC DNA]</scope>
    <source>
        <strain evidence="1 2">ASV81</strain>
    </source>
</reference>
<name>A0ABU0XFC7_9MICO</name>
<comment type="caution">
    <text evidence="1">The sequence shown here is derived from an EMBL/GenBank/DDBJ whole genome shotgun (WGS) entry which is preliminary data.</text>
</comment>
<sequence>MRDRVFSGRILFECPNDQGCADGINGDGVDQSAVEVLAHVQVAELRAPDASTVLDLVGELDLDVFATHPHLQFVHDVGDGLHGVAHVALAELLLGGDQLHVSFFQIPLGDGGVDEVAEHARPHVDDDVLHFRMICDVLHHLLEHRTLRDRLSRLARLDELRPDAGAEHLVLPQGPLSLGCDAVPVFVDVDCGVHLACGRDTQVANGDCC</sequence>
<protein>
    <submittedName>
        <fullName evidence="1">Uncharacterized protein</fullName>
    </submittedName>
</protein>
<proteinExistence type="predicted"/>
<keyword evidence="2" id="KW-1185">Reference proteome</keyword>
<gene>
    <name evidence="1" type="ORF">RBR11_07480</name>
</gene>
<evidence type="ECO:0000313" key="1">
    <source>
        <dbReference type="EMBL" id="MDQ4213756.1"/>
    </source>
</evidence>
<organism evidence="1 2">
    <name type="scientific">Microbacterium capsulatum</name>
    <dbReference type="NCBI Taxonomy" id="3041921"/>
    <lineage>
        <taxon>Bacteria</taxon>
        <taxon>Bacillati</taxon>
        <taxon>Actinomycetota</taxon>
        <taxon>Actinomycetes</taxon>
        <taxon>Micrococcales</taxon>
        <taxon>Microbacteriaceae</taxon>
        <taxon>Microbacterium</taxon>
    </lineage>
</organism>
<evidence type="ECO:0000313" key="2">
    <source>
        <dbReference type="Proteomes" id="UP001230289"/>
    </source>
</evidence>
<dbReference type="EMBL" id="JAVFCB010000003">
    <property type="protein sequence ID" value="MDQ4213756.1"/>
    <property type="molecule type" value="Genomic_DNA"/>
</dbReference>
<accession>A0ABU0XFC7</accession>
<dbReference type="Proteomes" id="UP001230289">
    <property type="component" value="Unassembled WGS sequence"/>
</dbReference>